<protein>
    <submittedName>
        <fullName evidence="2">Membrane protein</fullName>
    </submittedName>
</protein>
<keyword evidence="3" id="KW-1185">Reference proteome</keyword>
<keyword evidence="1" id="KW-0472">Membrane</keyword>
<evidence type="ECO:0000313" key="3">
    <source>
        <dbReference type="Proteomes" id="UP000186168"/>
    </source>
</evidence>
<gene>
    <name evidence="2" type="ORF">SPAR_27276</name>
</gene>
<organism evidence="2 3">
    <name type="scientific">Streptomyces sparsogenes DSM 40356</name>
    <dbReference type="NCBI Taxonomy" id="1331668"/>
    <lineage>
        <taxon>Bacteria</taxon>
        <taxon>Bacillati</taxon>
        <taxon>Actinomycetota</taxon>
        <taxon>Actinomycetes</taxon>
        <taxon>Kitasatosporales</taxon>
        <taxon>Streptomycetaceae</taxon>
        <taxon>Streptomyces</taxon>
    </lineage>
</organism>
<reference evidence="2 3" key="1">
    <citation type="submission" date="2013-05" db="EMBL/GenBank/DDBJ databases">
        <title>Genome sequence of Streptomyces sparsogenes DSM 40356.</title>
        <authorList>
            <person name="Coyne S."/>
            <person name="Seebeck F.P."/>
        </authorList>
    </citation>
    <scope>NUCLEOTIDE SEQUENCE [LARGE SCALE GENOMIC DNA]</scope>
    <source>
        <strain evidence="2 3">DSM 40356</strain>
    </source>
</reference>
<sequence>MYAPMRPHHIAPRLTTGAFILYSGLQHLHADERTGQGLHSMTAGAYPVVDRMSPHRFTRLLACAEVGLGAALLSPMVPTALAGAALTTFASSLVGLYLRTPGLHKKGSPLPTEEGIPLAKDFWLLGIGLGFLCDRQAWTRPCLAVCRK</sequence>
<name>A0A1R1SDC6_9ACTN</name>
<keyword evidence="1" id="KW-1133">Transmembrane helix</keyword>
<evidence type="ECO:0000313" key="2">
    <source>
        <dbReference type="EMBL" id="OMI36212.1"/>
    </source>
</evidence>
<dbReference type="AlphaFoldDB" id="A0A1R1SDC6"/>
<dbReference type="EMBL" id="ASQP01000349">
    <property type="protein sequence ID" value="OMI36212.1"/>
    <property type="molecule type" value="Genomic_DNA"/>
</dbReference>
<keyword evidence="1" id="KW-0812">Transmembrane</keyword>
<evidence type="ECO:0000256" key="1">
    <source>
        <dbReference type="SAM" id="Phobius"/>
    </source>
</evidence>
<accession>A0A1R1SDC6</accession>
<dbReference type="STRING" id="67365.GCA_001704635_03074"/>
<proteinExistence type="predicted"/>
<feature type="transmembrane region" description="Helical" evidence="1">
    <location>
        <begin position="80"/>
        <end position="98"/>
    </location>
</feature>
<comment type="caution">
    <text evidence="2">The sequence shown here is derived from an EMBL/GenBank/DDBJ whole genome shotgun (WGS) entry which is preliminary data.</text>
</comment>
<dbReference type="Proteomes" id="UP000186168">
    <property type="component" value="Unassembled WGS sequence"/>
</dbReference>